<feature type="transmembrane region" description="Helical" evidence="8">
    <location>
        <begin position="34"/>
        <end position="60"/>
    </location>
</feature>
<evidence type="ECO:0000256" key="4">
    <source>
        <dbReference type="ARBA" id="ARBA00022692"/>
    </source>
</evidence>
<evidence type="ECO:0000256" key="2">
    <source>
        <dbReference type="ARBA" id="ARBA00010663"/>
    </source>
</evidence>
<feature type="non-terminal residue" evidence="10">
    <location>
        <position position="1"/>
    </location>
</feature>
<proteinExistence type="inferred from homology"/>
<accession>A0A443QQU2</accession>
<keyword evidence="7 10" id="KW-0675">Receptor</keyword>
<dbReference type="PRINTS" id="PR00237">
    <property type="entry name" value="GPCRRHODOPSN"/>
</dbReference>
<dbReference type="GO" id="GO:0004930">
    <property type="term" value="F:G protein-coupled receptor activity"/>
    <property type="evidence" value="ECO:0007669"/>
    <property type="project" value="InterPro"/>
</dbReference>
<dbReference type="Proteomes" id="UP000285301">
    <property type="component" value="Unassembled WGS sequence"/>
</dbReference>
<organism evidence="10 11">
    <name type="scientific">Dinothrombium tinctorium</name>
    <dbReference type="NCBI Taxonomy" id="1965070"/>
    <lineage>
        <taxon>Eukaryota</taxon>
        <taxon>Metazoa</taxon>
        <taxon>Ecdysozoa</taxon>
        <taxon>Arthropoda</taxon>
        <taxon>Chelicerata</taxon>
        <taxon>Arachnida</taxon>
        <taxon>Acari</taxon>
        <taxon>Acariformes</taxon>
        <taxon>Trombidiformes</taxon>
        <taxon>Prostigmata</taxon>
        <taxon>Anystina</taxon>
        <taxon>Parasitengona</taxon>
        <taxon>Trombidioidea</taxon>
        <taxon>Trombidiidae</taxon>
        <taxon>Dinothrombium</taxon>
    </lineage>
</organism>
<evidence type="ECO:0000256" key="3">
    <source>
        <dbReference type="ARBA" id="ARBA00022475"/>
    </source>
</evidence>
<gene>
    <name evidence="10" type="ORF">B4U79_00435</name>
</gene>
<dbReference type="GO" id="GO:0005886">
    <property type="term" value="C:plasma membrane"/>
    <property type="evidence" value="ECO:0007669"/>
    <property type="project" value="UniProtKB-SubCell"/>
</dbReference>
<dbReference type="GO" id="GO:0032870">
    <property type="term" value="P:cellular response to hormone stimulus"/>
    <property type="evidence" value="ECO:0007669"/>
    <property type="project" value="TreeGrafter"/>
</dbReference>
<feature type="transmembrane region" description="Helical" evidence="8">
    <location>
        <begin position="102"/>
        <end position="124"/>
    </location>
</feature>
<dbReference type="OrthoDB" id="6422738at2759"/>
<sequence>SIIFRLQTHPKFKEFEQCVDFGSLEAWQQRVYNVFHLIILYFLPLAFIILCYSCICFKIYKRNTEKKSKEVKSTSFCESQTSTSHKVRRHQLIQQKILKETILIIIAFLICWTPYVTMTLWYQIDRSSAKKVEYNFQNVLFMFAVSNSCVNPFIYGKFYRC</sequence>
<comment type="caution">
    <text evidence="10">The sequence shown here is derived from an EMBL/GenBank/DDBJ whole genome shotgun (WGS) entry which is preliminary data.</text>
</comment>
<dbReference type="AlphaFoldDB" id="A0A443QQU2"/>
<keyword evidence="5 8" id="KW-1133">Transmembrane helix</keyword>
<keyword evidence="11" id="KW-1185">Reference proteome</keyword>
<name>A0A443QQU2_9ACAR</name>
<dbReference type="EMBL" id="NCKU01004813">
    <property type="protein sequence ID" value="RWS05405.1"/>
    <property type="molecule type" value="Genomic_DNA"/>
</dbReference>
<comment type="subcellular location">
    <subcellularLocation>
        <location evidence="1">Cell membrane</location>
        <topology evidence="1">Multi-pass membrane protein</topology>
    </subcellularLocation>
</comment>
<evidence type="ECO:0000313" key="11">
    <source>
        <dbReference type="Proteomes" id="UP000285301"/>
    </source>
</evidence>
<comment type="similarity">
    <text evidence="2">Belongs to the G-protein coupled receptor 1 family.</text>
</comment>
<evidence type="ECO:0000259" key="9">
    <source>
        <dbReference type="PROSITE" id="PS50262"/>
    </source>
</evidence>
<keyword evidence="4 8" id="KW-0812">Transmembrane</keyword>
<keyword evidence="3" id="KW-1003">Cell membrane</keyword>
<evidence type="ECO:0000313" key="10">
    <source>
        <dbReference type="EMBL" id="RWS05405.1"/>
    </source>
</evidence>
<dbReference type="SUPFAM" id="SSF81321">
    <property type="entry name" value="Family A G protein-coupled receptor-like"/>
    <property type="match status" value="1"/>
</dbReference>
<evidence type="ECO:0000256" key="1">
    <source>
        <dbReference type="ARBA" id="ARBA00004651"/>
    </source>
</evidence>
<dbReference type="Gene3D" id="1.20.1070.10">
    <property type="entry name" value="Rhodopsin 7-helix transmembrane proteins"/>
    <property type="match status" value="1"/>
</dbReference>
<reference evidence="10 11" key="1">
    <citation type="journal article" date="2018" name="Gigascience">
        <title>Genomes of trombidid mites reveal novel predicted allergens and laterally-transferred genes associated with secondary metabolism.</title>
        <authorList>
            <person name="Dong X."/>
            <person name="Chaisiri K."/>
            <person name="Xia D."/>
            <person name="Armstrong S.D."/>
            <person name="Fang Y."/>
            <person name="Donnelly M.J."/>
            <person name="Kadowaki T."/>
            <person name="McGarry J.W."/>
            <person name="Darby A.C."/>
            <person name="Makepeace B.L."/>
        </authorList>
    </citation>
    <scope>NUCLEOTIDE SEQUENCE [LARGE SCALE GENOMIC DNA]</scope>
    <source>
        <strain evidence="10">UoL-WK</strain>
    </source>
</reference>
<evidence type="ECO:0000256" key="8">
    <source>
        <dbReference type="SAM" id="Phobius"/>
    </source>
</evidence>
<evidence type="ECO:0000256" key="6">
    <source>
        <dbReference type="ARBA" id="ARBA00023136"/>
    </source>
</evidence>
<dbReference type="Pfam" id="PF00001">
    <property type="entry name" value="7tm_1"/>
    <property type="match status" value="1"/>
</dbReference>
<evidence type="ECO:0000256" key="7">
    <source>
        <dbReference type="ARBA" id="ARBA00023170"/>
    </source>
</evidence>
<feature type="transmembrane region" description="Helical" evidence="8">
    <location>
        <begin position="136"/>
        <end position="155"/>
    </location>
</feature>
<keyword evidence="6 8" id="KW-0472">Membrane</keyword>
<dbReference type="InterPro" id="IPR017452">
    <property type="entry name" value="GPCR_Rhodpsn_7TM"/>
</dbReference>
<dbReference type="PANTHER" id="PTHR24241:SF59">
    <property type="entry name" value="ADIPOKINETIC HORMONE RECEPTOR, ISOFORM C"/>
    <property type="match status" value="1"/>
</dbReference>
<dbReference type="PROSITE" id="PS50262">
    <property type="entry name" value="G_PROTEIN_RECEP_F1_2"/>
    <property type="match status" value="1"/>
</dbReference>
<dbReference type="InterPro" id="IPR000276">
    <property type="entry name" value="GPCR_Rhodpsn"/>
</dbReference>
<dbReference type="STRING" id="1965070.A0A443QQU2"/>
<evidence type="ECO:0000256" key="5">
    <source>
        <dbReference type="ARBA" id="ARBA00022989"/>
    </source>
</evidence>
<dbReference type="GO" id="GO:0042277">
    <property type="term" value="F:peptide binding"/>
    <property type="evidence" value="ECO:0007669"/>
    <property type="project" value="TreeGrafter"/>
</dbReference>
<feature type="domain" description="G-protein coupled receptors family 1 profile" evidence="9">
    <location>
        <begin position="1"/>
        <end position="155"/>
    </location>
</feature>
<dbReference type="PANTHER" id="PTHR24241">
    <property type="entry name" value="NEUROPEPTIDE RECEPTOR-RELATED G-PROTEIN COUPLED RECEPTOR"/>
    <property type="match status" value="1"/>
</dbReference>
<protein>
    <submittedName>
        <fullName evidence="10">Gonadotropin-releasing hormone II receptor-like protein</fullName>
    </submittedName>
</protein>